<evidence type="ECO:0000313" key="4">
    <source>
        <dbReference type="Proteomes" id="UP000033220"/>
    </source>
</evidence>
<dbReference type="KEGG" id="rpm:RSPPHO_00715"/>
<dbReference type="RefSeq" id="WP_014413981.1">
    <property type="nucleotide sequence ID" value="NC_017059.1"/>
</dbReference>
<dbReference type="EMBL" id="HE663493">
    <property type="protein sequence ID" value="CCG07341.1"/>
    <property type="molecule type" value="Genomic_DNA"/>
</dbReference>
<keyword evidence="4" id="KW-1185">Reference proteome</keyword>
<dbReference type="AlphaFoldDB" id="H6SQM6"/>
<accession>H6SQM6</accession>
<evidence type="ECO:0000259" key="2">
    <source>
        <dbReference type="Pfam" id="PF09374"/>
    </source>
</evidence>
<dbReference type="InterPro" id="IPR018537">
    <property type="entry name" value="Peptidoglycan-bd_3"/>
</dbReference>
<evidence type="ECO:0000313" key="3">
    <source>
        <dbReference type="EMBL" id="CCG07341.1"/>
    </source>
</evidence>
<dbReference type="Gene3D" id="1.20.141.10">
    <property type="entry name" value="Chitosanase, subunit A, domain 1"/>
    <property type="match status" value="1"/>
</dbReference>
<protein>
    <submittedName>
        <fullName evidence="3">Uncharacterized protein</fullName>
    </submittedName>
</protein>
<dbReference type="Pfam" id="PF05838">
    <property type="entry name" value="Glyco_hydro_108"/>
    <property type="match status" value="1"/>
</dbReference>
<dbReference type="CDD" id="cd13926">
    <property type="entry name" value="N-acetylmuramidase_GH108"/>
    <property type="match status" value="1"/>
</dbReference>
<dbReference type="InterPro" id="IPR008565">
    <property type="entry name" value="TtsA-like_GH18_dom"/>
</dbReference>
<sequence length="186" mass="19825">MADDQVWAAALAAVLAHEGGYVNDPRDPGGATKWGVSLRWLRALEGGAGDTDGDGDVDADDVKALTPTQAGALYYKEWWVPLRCAAMPPPIAIKLFDTAVNVGPRPAITILQTALNVTGGLPPVAVDGKVGPETLGKAQGILPIRIADVVADMCVAQEAYYRTLVARIPARAVYLIGWTRRARWRP</sequence>
<feature type="domain" description="Peptidoglycan binding" evidence="2">
    <location>
        <begin position="107"/>
        <end position="182"/>
    </location>
</feature>
<organism evidence="3 4">
    <name type="scientific">Pararhodospirillum photometricum DSM 122</name>
    <dbReference type="NCBI Taxonomy" id="1150469"/>
    <lineage>
        <taxon>Bacteria</taxon>
        <taxon>Pseudomonadati</taxon>
        <taxon>Pseudomonadota</taxon>
        <taxon>Alphaproteobacteria</taxon>
        <taxon>Rhodospirillales</taxon>
        <taxon>Rhodospirillaceae</taxon>
        <taxon>Pararhodospirillum</taxon>
    </lineage>
</organism>
<dbReference type="InterPro" id="IPR023346">
    <property type="entry name" value="Lysozyme-like_dom_sf"/>
</dbReference>
<feature type="domain" description="TtsA-like Glycoside hydrolase family 108" evidence="1">
    <location>
        <begin position="12"/>
        <end position="103"/>
    </location>
</feature>
<dbReference type="Pfam" id="PF09374">
    <property type="entry name" value="PG_binding_3"/>
    <property type="match status" value="1"/>
</dbReference>
<dbReference type="PATRIC" id="fig|1150469.3.peg.823"/>
<dbReference type="eggNOG" id="COG3926">
    <property type="taxonomic scope" value="Bacteria"/>
</dbReference>
<dbReference type="OrthoDB" id="9815229at2"/>
<dbReference type="Proteomes" id="UP000033220">
    <property type="component" value="Chromosome DSM 122"/>
</dbReference>
<evidence type="ECO:0000259" key="1">
    <source>
        <dbReference type="Pfam" id="PF05838"/>
    </source>
</evidence>
<dbReference type="HOGENOM" id="CLU_082693_1_1_5"/>
<reference evidence="3 4" key="1">
    <citation type="submission" date="2012-02" db="EMBL/GenBank/DDBJ databases">
        <title>Shotgun genome sequence of Phaeospirillum photometricum DSM 122.</title>
        <authorList>
            <person name="Duquesne K."/>
            <person name="Sturgis J."/>
        </authorList>
    </citation>
    <scope>NUCLEOTIDE SEQUENCE [LARGE SCALE GENOMIC DNA]</scope>
    <source>
        <strain evidence="4">DSM122</strain>
    </source>
</reference>
<dbReference type="STRING" id="1150469.RSPPHO_00715"/>
<dbReference type="SUPFAM" id="SSF53955">
    <property type="entry name" value="Lysozyme-like"/>
    <property type="match status" value="1"/>
</dbReference>
<dbReference type="PROSITE" id="PS00018">
    <property type="entry name" value="EF_HAND_1"/>
    <property type="match status" value="1"/>
</dbReference>
<proteinExistence type="predicted"/>
<gene>
    <name evidence="3" type="ORF">RSPPHO_00715</name>
</gene>
<dbReference type="InterPro" id="IPR018247">
    <property type="entry name" value="EF_Hand_1_Ca_BS"/>
</dbReference>
<name>H6SQM6_PARPM</name>